<organism evidence="1 2">
    <name type="scientific">Fusarium decemcellulare</name>
    <dbReference type="NCBI Taxonomy" id="57161"/>
    <lineage>
        <taxon>Eukaryota</taxon>
        <taxon>Fungi</taxon>
        <taxon>Dikarya</taxon>
        <taxon>Ascomycota</taxon>
        <taxon>Pezizomycotina</taxon>
        <taxon>Sordariomycetes</taxon>
        <taxon>Hypocreomycetidae</taxon>
        <taxon>Hypocreales</taxon>
        <taxon>Nectriaceae</taxon>
        <taxon>Fusarium</taxon>
        <taxon>Fusarium decemcellulare species complex</taxon>
    </lineage>
</organism>
<gene>
    <name evidence="1" type="ORF">NM208_g14498</name>
</gene>
<protein>
    <submittedName>
        <fullName evidence="1">Uncharacterized protein</fullName>
    </submittedName>
</protein>
<accession>A0ACC1RFV7</accession>
<comment type="caution">
    <text evidence="1">The sequence shown here is derived from an EMBL/GenBank/DDBJ whole genome shotgun (WGS) entry which is preliminary data.</text>
</comment>
<dbReference type="Proteomes" id="UP001148629">
    <property type="component" value="Unassembled WGS sequence"/>
</dbReference>
<reference evidence="1" key="1">
    <citation type="submission" date="2022-08" db="EMBL/GenBank/DDBJ databases">
        <title>Genome Sequence of Fusarium decemcellulare.</title>
        <authorList>
            <person name="Buettner E."/>
        </authorList>
    </citation>
    <scope>NUCLEOTIDE SEQUENCE</scope>
    <source>
        <strain evidence="1">Babe19</strain>
    </source>
</reference>
<keyword evidence="2" id="KW-1185">Reference proteome</keyword>
<evidence type="ECO:0000313" key="2">
    <source>
        <dbReference type="Proteomes" id="UP001148629"/>
    </source>
</evidence>
<proteinExistence type="predicted"/>
<name>A0ACC1RFV7_9HYPO</name>
<dbReference type="EMBL" id="JANRMS010003417">
    <property type="protein sequence ID" value="KAJ3518486.1"/>
    <property type="molecule type" value="Genomic_DNA"/>
</dbReference>
<sequence>MQLKLMAAPLALVATTSGLVIKPPVLANATLEMQKYCDTTRLETPEGAVEAWVQSGAAEELDKWVRKHGSARWLKHLAVEINPSLGSTKVDDCTVVEGTNCDPLGNNDCFSLYRDAGDDTLKRAAFWIFTGADRVKQKIDATYKMLVKEGIVSKLNIDQVDEDLGGLPDTGEDFGKWFSLALGAVSNFAGIGSGAANTGFDIFTSLLSSAIGAVDYDEVDVSDSLETTMATWLNTSFSKLEDQLGLALGAPNSEDQFSELDKYIRLGSGYPNMLVPTTQVGKFFAQAPWLIDYDEVRDEEVDKFTDNLRQKLAHEAIKAAGWKLTVISHATSEKECGNKVGHQWIKLDGNHYCTCLVRDDISLQPLEDFYNDKMAKYGLGNRVPYYENILECGLKLGTSEDADSGKLVGGYPSCWFQMDLAFTGWCGPETQEDVVDCINDLPGKGFASLPDTPSIPGFPTIST</sequence>
<evidence type="ECO:0000313" key="1">
    <source>
        <dbReference type="EMBL" id="KAJ3518486.1"/>
    </source>
</evidence>